<dbReference type="InterPro" id="IPR057670">
    <property type="entry name" value="SH3_retrovirus"/>
</dbReference>
<dbReference type="GO" id="GO:0016787">
    <property type="term" value="F:hydrolase activity"/>
    <property type="evidence" value="ECO:0007669"/>
    <property type="project" value="UniProtKB-KW"/>
</dbReference>
<reference evidence="8" key="1">
    <citation type="submission" date="2021-03" db="EMBL/GenBank/DDBJ databases">
        <title>Draft genome sequence of rust myrtle Austropuccinia psidii MF-1, a brazilian biotype.</title>
        <authorList>
            <person name="Quecine M.C."/>
            <person name="Pachon D.M.R."/>
            <person name="Bonatelli M.L."/>
            <person name="Correr F.H."/>
            <person name="Franceschini L.M."/>
            <person name="Leite T.F."/>
            <person name="Margarido G.R.A."/>
            <person name="Almeida C.A."/>
            <person name="Ferrarezi J.A."/>
            <person name="Labate C.A."/>
        </authorList>
    </citation>
    <scope>NUCLEOTIDE SEQUENCE</scope>
    <source>
        <strain evidence="8">MF-1</strain>
    </source>
</reference>
<keyword evidence="1" id="KW-0815">Transposition</keyword>
<dbReference type="GO" id="GO:0032196">
    <property type="term" value="P:transposition"/>
    <property type="evidence" value="ECO:0007669"/>
    <property type="project" value="UniProtKB-KW"/>
</dbReference>
<name>A0A9Q3IXQ5_9BASI</name>
<dbReference type="GO" id="GO:0003964">
    <property type="term" value="F:RNA-directed DNA polymerase activity"/>
    <property type="evidence" value="ECO:0007669"/>
    <property type="project" value="UniProtKB-EC"/>
</dbReference>
<dbReference type="GO" id="GO:0046872">
    <property type="term" value="F:metal ion binding"/>
    <property type="evidence" value="ECO:0007669"/>
    <property type="project" value="UniProtKB-KW"/>
</dbReference>
<dbReference type="OrthoDB" id="2504943at2759"/>
<sequence>MDIYVPVSPLSRGRNKYIFQLIDGYSRMRFIFLLKSKSESFDKFVESQRLAENQTCRQIKTVVSNNRGEFVNSKFKELFSKQGIIHQPTAPYTPQKNPISERGNRTLFEKVRVMLQDYQVPSEWWGEESAMATFILNKTPSYAISFQTPISRWNSLATDLSILHPFGCLVVMHVPKERQASKANPTGVLCMMVGITEAHHNYRLFNPLNGKIHVSHDCTFLDAAPTLESSESAAISGGSEITPVVNPACDVFFPPALSSSPILLTDDLQPRRPSLLYQETNSEELEILGLPNEKAKNLPKGWTYNVVPVNWPSNISSEVSVGSVPETPQLAFLVLSSTTLLVLTKMHFGWTPPKGGSFPFRMNSQAWSITVSWKRSLTMAHSVENLDFHETFAPTGWLSTLRFLLGYCAAKELDLHQMDVKTAFLHGKLEEDLHIWVPEGYTFSLNGNVCLKLKKSLYGLRQSPRNWYLRIKRFFEESGFRSSAANPCLFICNGEDPCFVFLHVDYLVIGGRNLKTFWLEISLAFDMKDLGELRYLLGMKVERDREKCRLFLSQGIYINNLLATFGMQECKSVSTPQVPGSRLLPRTDTNAPVATINYQCGIGLLSYLVT</sequence>
<dbReference type="InterPro" id="IPR036397">
    <property type="entry name" value="RNaseH_sf"/>
</dbReference>
<protein>
    <recommendedName>
        <fullName evidence="7">Integrase catalytic domain-containing protein</fullName>
    </recommendedName>
</protein>
<evidence type="ECO:0000256" key="3">
    <source>
        <dbReference type="ARBA" id="ARBA00022801"/>
    </source>
</evidence>
<dbReference type="InterPro" id="IPR039537">
    <property type="entry name" value="Retrotran_Ty1/copia-like"/>
</dbReference>
<comment type="caution">
    <text evidence="8">The sequence shown here is derived from an EMBL/GenBank/DDBJ whole genome shotgun (WGS) entry which is preliminary data.</text>
</comment>
<dbReference type="InterPro" id="IPR043502">
    <property type="entry name" value="DNA/RNA_pol_sf"/>
</dbReference>
<organism evidence="8 9">
    <name type="scientific">Austropuccinia psidii MF-1</name>
    <dbReference type="NCBI Taxonomy" id="1389203"/>
    <lineage>
        <taxon>Eukaryota</taxon>
        <taxon>Fungi</taxon>
        <taxon>Dikarya</taxon>
        <taxon>Basidiomycota</taxon>
        <taxon>Pucciniomycotina</taxon>
        <taxon>Pucciniomycetes</taxon>
        <taxon>Pucciniales</taxon>
        <taxon>Sphaerophragmiaceae</taxon>
        <taxon>Austropuccinia</taxon>
    </lineage>
</organism>
<accession>A0A9Q3IXQ5</accession>
<dbReference type="GO" id="GO:0003887">
    <property type="term" value="F:DNA-directed DNA polymerase activity"/>
    <property type="evidence" value="ECO:0007669"/>
    <property type="project" value="UniProtKB-EC"/>
</dbReference>
<comment type="catalytic activity">
    <reaction evidence="5">
        <text>DNA(n) + a 2'-deoxyribonucleoside 5'-triphosphate = DNA(n+1) + diphosphate</text>
        <dbReference type="Rhea" id="RHEA:22508"/>
        <dbReference type="Rhea" id="RHEA-COMP:17339"/>
        <dbReference type="Rhea" id="RHEA-COMP:17340"/>
        <dbReference type="ChEBI" id="CHEBI:33019"/>
        <dbReference type="ChEBI" id="CHEBI:61560"/>
        <dbReference type="ChEBI" id="CHEBI:173112"/>
        <dbReference type="EC" id="2.7.7.49"/>
    </reaction>
</comment>
<dbReference type="PROSITE" id="PS50994">
    <property type="entry name" value="INTEGRASE"/>
    <property type="match status" value="1"/>
</dbReference>
<evidence type="ECO:0000313" key="8">
    <source>
        <dbReference type="EMBL" id="MBW0551909.1"/>
    </source>
</evidence>
<dbReference type="Pfam" id="PF25597">
    <property type="entry name" value="SH3_retrovirus"/>
    <property type="match status" value="1"/>
</dbReference>
<keyword evidence="3" id="KW-0378">Hydrolase</keyword>
<dbReference type="SUPFAM" id="SSF56672">
    <property type="entry name" value="DNA/RNA polymerases"/>
    <property type="match status" value="1"/>
</dbReference>
<dbReference type="PANTHER" id="PTHR42648:SF28">
    <property type="entry name" value="TRANSPOSON-ENCODED PROTEIN WITH RIBONUCLEASE H-LIKE AND RETROVIRUS ZINC FINGER-LIKE DOMAINS"/>
    <property type="match status" value="1"/>
</dbReference>
<gene>
    <name evidence="8" type="ORF">O181_091624</name>
</gene>
<dbReference type="GO" id="GO:0005634">
    <property type="term" value="C:nucleus"/>
    <property type="evidence" value="ECO:0007669"/>
    <property type="project" value="UniProtKB-ARBA"/>
</dbReference>
<evidence type="ECO:0000256" key="5">
    <source>
        <dbReference type="ARBA" id="ARBA00048173"/>
    </source>
</evidence>
<dbReference type="SUPFAM" id="SSF53098">
    <property type="entry name" value="Ribonuclease H-like"/>
    <property type="match status" value="1"/>
</dbReference>
<keyword evidence="2" id="KW-0479">Metal-binding</keyword>
<dbReference type="InterPro" id="IPR012337">
    <property type="entry name" value="RNaseH-like_sf"/>
</dbReference>
<evidence type="ECO:0000256" key="4">
    <source>
        <dbReference type="ARBA" id="ARBA00022884"/>
    </source>
</evidence>
<dbReference type="AlphaFoldDB" id="A0A9Q3IXQ5"/>
<dbReference type="Proteomes" id="UP000765509">
    <property type="component" value="Unassembled WGS sequence"/>
</dbReference>
<evidence type="ECO:0000256" key="6">
    <source>
        <dbReference type="ARBA" id="ARBA00049244"/>
    </source>
</evidence>
<dbReference type="EMBL" id="AVOT02057875">
    <property type="protein sequence ID" value="MBW0551909.1"/>
    <property type="molecule type" value="Genomic_DNA"/>
</dbReference>
<evidence type="ECO:0000259" key="7">
    <source>
        <dbReference type="PROSITE" id="PS50994"/>
    </source>
</evidence>
<keyword evidence="9" id="KW-1185">Reference proteome</keyword>
<dbReference type="GO" id="GO:0003723">
    <property type="term" value="F:RNA binding"/>
    <property type="evidence" value="ECO:0007669"/>
    <property type="project" value="UniProtKB-KW"/>
</dbReference>
<evidence type="ECO:0000313" key="9">
    <source>
        <dbReference type="Proteomes" id="UP000765509"/>
    </source>
</evidence>
<dbReference type="Gene3D" id="3.30.420.10">
    <property type="entry name" value="Ribonuclease H-like superfamily/Ribonuclease H"/>
    <property type="match status" value="1"/>
</dbReference>
<proteinExistence type="predicted"/>
<evidence type="ECO:0000256" key="2">
    <source>
        <dbReference type="ARBA" id="ARBA00022723"/>
    </source>
</evidence>
<dbReference type="InterPro" id="IPR001584">
    <property type="entry name" value="Integrase_cat-core"/>
</dbReference>
<evidence type="ECO:0000256" key="1">
    <source>
        <dbReference type="ARBA" id="ARBA00022578"/>
    </source>
</evidence>
<comment type="catalytic activity">
    <reaction evidence="6">
        <text>DNA(n) + a 2'-deoxyribonucleoside 5'-triphosphate = DNA(n+1) + diphosphate</text>
        <dbReference type="Rhea" id="RHEA:22508"/>
        <dbReference type="Rhea" id="RHEA-COMP:17339"/>
        <dbReference type="Rhea" id="RHEA-COMP:17340"/>
        <dbReference type="ChEBI" id="CHEBI:33019"/>
        <dbReference type="ChEBI" id="CHEBI:61560"/>
        <dbReference type="ChEBI" id="CHEBI:173112"/>
        <dbReference type="EC" id="2.7.7.7"/>
    </reaction>
</comment>
<feature type="domain" description="Integrase catalytic" evidence="7">
    <location>
        <begin position="1"/>
        <end position="157"/>
    </location>
</feature>
<dbReference type="GO" id="GO:0015074">
    <property type="term" value="P:DNA integration"/>
    <property type="evidence" value="ECO:0007669"/>
    <property type="project" value="InterPro"/>
</dbReference>
<keyword evidence="4" id="KW-0694">RNA-binding</keyword>
<dbReference type="PANTHER" id="PTHR42648">
    <property type="entry name" value="TRANSPOSASE, PUTATIVE-RELATED"/>
    <property type="match status" value="1"/>
</dbReference>
<dbReference type="Pfam" id="PF07727">
    <property type="entry name" value="RVT_2"/>
    <property type="match status" value="1"/>
</dbReference>
<dbReference type="InterPro" id="IPR013103">
    <property type="entry name" value="RVT_2"/>
</dbReference>